<accession>A0A7Z2S6G3</accession>
<dbReference type="Pfam" id="PF02674">
    <property type="entry name" value="Colicin_V"/>
    <property type="match status" value="1"/>
</dbReference>
<evidence type="ECO:0000256" key="3">
    <source>
        <dbReference type="ARBA" id="ARBA00022989"/>
    </source>
</evidence>
<feature type="transmembrane region" description="Helical" evidence="6">
    <location>
        <begin position="102"/>
        <end position="125"/>
    </location>
</feature>
<keyword evidence="4 6" id="KW-0472">Membrane</keyword>
<sequence length="190" mass="19921">MAAFDVIVLFMFGTGAVMGGLRGFVQESLSLIAWVMAVIAVRVGHGATADLLTPMIGTRTGAAAGAFLLLFAGTFMLGRLLARSLGARTRQSLLGPFDRALGFGFGFLKALLAASLMFLVLAFAVDLFEGGPRQRPAWLRDARTYPLLNATSRAMVDYLHRQRDGAGAGGGGTDDAAADGPDGRAGTLRR</sequence>
<protein>
    <submittedName>
        <fullName evidence="7">CvpA family protein</fullName>
    </submittedName>
</protein>
<name>A0A7Z2S6G3_9SPHN</name>
<evidence type="ECO:0000313" key="7">
    <source>
        <dbReference type="EMBL" id="QHL91483.1"/>
    </source>
</evidence>
<feature type="transmembrane region" description="Helical" evidence="6">
    <location>
        <begin position="7"/>
        <end position="25"/>
    </location>
</feature>
<comment type="subcellular location">
    <subcellularLocation>
        <location evidence="1">Membrane</location>
        <topology evidence="1">Multi-pass membrane protein</topology>
    </subcellularLocation>
</comment>
<dbReference type="GO" id="GO:0009403">
    <property type="term" value="P:toxin biosynthetic process"/>
    <property type="evidence" value="ECO:0007669"/>
    <property type="project" value="InterPro"/>
</dbReference>
<dbReference type="GO" id="GO:0016020">
    <property type="term" value="C:membrane"/>
    <property type="evidence" value="ECO:0007669"/>
    <property type="project" value="UniProtKB-SubCell"/>
</dbReference>
<evidence type="ECO:0000256" key="2">
    <source>
        <dbReference type="ARBA" id="ARBA00022692"/>
    </source>
</evidence>
<evidence type="ECO:0000313" key="8">
    <source>
        <dbReference type="Proteomes" id="UP000464468"/>
    </source>
</evidence>
<dbReference type="InterPro" id="IPR003825">
    <property type="entry name" value="Colicin-V_CvpA"/>
</dbReference>
<keyword evidence="8" id="KW-1185">Reference proteome</keyword>
<dbReference type="RefSeq" id="WP_160593483.1">
    <property type="nucleotide sequence ID" value="NZ_CP047895.1"/>
</dbReference>
<proteinExistence type="predicted"/>
<dbReference type="PANTHER" id="PTHR36926:SF1">
    <property type="entry name" value="COLICIN V PRODUCTION PROTEIN"/>
    <property type="match status" value="1"/>
</dbReference>
<keyword evidence="3 6" id="KW-1133">Transmembrane helix</keyword>
<keyword evidence="2 6" id="KW-0812">Transmembrane</keyword>
<dbReference type="Proteomes" id="UP000464468">
    <property type="component" value="Chromosome"/>
</dbReference>
<dbReference type="KEGG" id="schy:GVO57_12550"/>
<feature type="transmembrane region" description="Helical" evidence="6">
    <location>
        <begin position="31"/>
        <end position="52"/>
    </location>
</feature>
<reference evidence="7 8" key="1">
    <citation type="submission" date="2020-01" db="EMBL/GenBank/DDBJ databases">
        <title>Sphingomonas sp. C33 whole genome sequece.</title>
        <authorList>
            <person name="Park C."/>
        </authorList>
    </citation>
    <scope>NUCLEOTIDE SEQUENCE [LARGE SCALE GENOMIC DNA]</scope>
    <source>
        <strain evidence="7 8">C33</strain>
    </source>
</reference>
<evidence type="ECO:0000256" key="6">
    <source>
        <dbReference type="SAM" id="Phobius"/>
    </source>
</evidence>
<feature type="transmembrane region" description="Helical" evidence="6">
    <location>
        <begin position="64"/>
        <end position="82"/>
    </location>
</feature>
<dbReference type="InterPro" id="IPR052719">
    <property type="entry name" value="CvpA-like"/>
</dbReference>
<organism evidence="7 8">
    <name type="scientific">Sphingomonas changnyeongensis</name>
    <dbReference type="NCBI Taxonomy" id="2698679"/>
    <lineage>
        <taxon>Bacteria</taxon>
        <taxon>Pseudomonadati</taxon>
        <taxon>Pseudomonadota</taxon>
        <taxon>Alphaproteobacteria</taxon>
        <taxon>Sphingomonadales</taxon>
        <taxon>Sphingomonadaceae</taxon>
        <taxon>Sphingomonas</taxon>
    </lineage>
</organism>
<feature type="region of interest" description="Disordered" evidence="5">
    <location>
        <begin position="166"/>
        <end position="190"/>
    </location>
</feature>
<evidence type="ECO:0000256" key="4">
    <source>
        <dbReference type="ARBA" id="ARBA00023136"/>
    </source>
</evidence>
<dbReference type="AlphaFoldDB" id="A0A7Z2S6G3"/>
<evidence type="ECO:0000256" key="1">
    <source>
        <dbReference type="ARBA" id="ARBA00004141"/>
    </source>
</evidence>
<gene>
    <name evidence="7" type="ORF">GVO57_12550</name>
</gene>
<feature type="compositionally biased region" description="Low complexity" evidence="5">
    <location>
        <begin position="174"/>
        <end position="190"/>
    </location>
</feature>
<dbReference type="EMBL" id="CP047895">
    <property type="protein sequence ID" value="QHL91483.1"/>
    <property type="molecule type" value="Genomic_DNA"/>
</dbReference>
<dbReference type="PANTHER" id="PTHR36926">
    <property type="entry name" value="COLICIN V PRODUCTION PROTEIN"/>
    <property type="match status" value="1"/>
</dbReference>
<evidence type="ECO:0000256" key="5">
    <source>
        <dbReference type="SAM" id="MobiDB-lite"/>
    </source>
</evidence>